<keyword evidence="5 6" id="KW-0472">Membrane</keyword>
<comment type="subcellular location">
    <subcellularLocation>
        <location evidence="1">Membrane</location>
        <topology evidence="1">Multi-pass membrane protein</topology>
    </subcellularLocation>
</comment>
<feature type="transmembrane region" description="Helical" evidence="6">
    <location>
        <begin position="198"/>
        <end position="217"/>
    </location>
</feature>
<comment type="similarity">
    <text evidence="2">Belongs to the TMEM45 family.</text>
</comment>
<evidence type="ECO:0000256" key="1">
    <source>
        <dbReference type="ARBA" id="ARBA00004141"/>
    </source>
</evidence>
<dbReference type="AlphaFoldDB" id="A0AAE1TF33"/>
<keyword evidence="3 6" id="KW-0812">Transmembrane</keyword>
<dbReference type="PANTHER" id="PTHR46285:SF7">
    <property type="entry name" value="OS06G0238900 PROTEIN"/>
    <property type="match status" value="1"/>
</dbReference>
<proteinExistence type="inferred from homology"/>
<dbReference type="PANTHER" id="PTHR46285">
    <property type="entry name" value="PROTEINASE INHIBITOR I4, SERPIN (DUF716)-RELATED"/>
    <property type="match status" value="1"/>
</dbReference>
<keyword evidence="4 6" id="KW-1133">Transmembrane helix</keyword>
<accession>A0AAE1TF33</accession>
<gene>
    <name evidence="7" type="ORF">QN277_013845</name>
</gene>
<protein>
    <submittedName>
        <fullName evidence="7">Uncharacterized protein</fullName>
    </submittedName>
</protein>
<name>A0AAE1TF33_9FABA</name>
<evidence type="ECO:0000256" key="2">
    <source>
        <dbReference type="ARBA" id="ARBA00006948"/>
    </source>
</evidence>
<dbReference type="Pfam" id="PF04819">
    <property type="entry name" value="DUF716"/>
    <property type="match status" value="1"/>
</dbReference>
<evidence type="ECO:0000256" key="4">
    <source>
        <dbReference type="ARBA" id="ARBA00022989"/>
    </source>
</evidence>
<feature type="transmembrane region" description="Helical" evidence="6">
    <location>
        <begin position="60"/>
        <end position="81"/>
    </location>
</feature>
<comment type="caution">
    <text evidence="7">The sequence shown here is derived from an EMBL/GenBank/DDBJ whole genome shotgun (WGS) entry which is preliminary data.</text>
</comment>
<feature type="transmembrane region" description="Helical" evidence="6">
    <location>
        <begin position="121"/>
        <end position="145"/>
    </location>
</feature>
<feature type="transmembrane region" description="Helical" evidence="6">
    <location>
        <begin position="246"/>
        <end position="266"/>
    </location>
</feature>
<evidence type="ECO:0000313" key="7">
    <source>
        <dbReference type="EMBL" id="KAK4282471.1"/>
    </source>
</evidence>
<dbReference type="Proteomes" id="UP001293593">
    <property type="component" value="Unassembled WGS sequence"/>
</dbReference>
<dbReference type="InterPro" id="IPR006904">
    <property type="entry name" value="DUF716"/>
</dbReference>
<evidence type="ECO:0000256" key="6">
    <source>
        <dbReference type="SAM" id="Phobius"/>
    </source>
</evidence>
<dbReference type="GO" id="GO:0016020">
    <property type="term" value="C:membrane"/>
    <property type="evidence" value="ECO:0007669"/>
    <property type="project" value="UniProtKB-SubCell"/>
</dbReference>
<evidence type="ECO:0000256" key="5">
    <source>
        <dbReference type="ARBA" id="ARBA00023136"/>
    </source>
</evidence>
<evidence type="ECO:0000313" key="8">
    <source>
        <dbReference type="Proteomes" id="UP001293593"/>
    </source>
</evidence>
<keyword evidence="8" id="KW-1185">Reference proteome</keyword>
<organism evidence="7 8">
    <name type="scientific">Acacia crassicarpa</name>
    <name type="common">northern wattle</name>
    <dbReference type="NCBI Taxonomy" id="499986"/>
    <lineage>
        <taxon>Eukaryota</taxon>
        <taxon>Viridiplantae</taxon>
        <taxon>Streptophyta</taxon>
        <taxon>Embryophyta</taxon>
        <taxon>Tracheophyta</taxon>
        <taxon>Spermatophyta</taxon>
        <taxon>Magnoliopsida</taxon>
        <taxon>eudicotyledons</taxon>
        <taxon>Gunneridae</taxon>
        <taxon>Pentapetalae</taxon>
        <taxon>rosids</taxon>
        <taxon>fabids</taxon>
        <taxon>Fabales</taxon>
        <taxon>Fabaceae</taxon>
        <taxon>Caesalpinioideae</taxon>
        <taxon>mimosoid clade</taxon>
        <taxon>Acacieae</taxon>
        <taxon>Acacia</taxon>
    </lineage>
</organism>
<reference evidence="7" key="1">
    <citation type="submission" date="2023-10" db="EMBL/GenBank/DDBJ databases">
        <title>Chromosome-level genome of the transformable northern wattle, Acacia crassicarpa.</title>
        <authorList>
            <person name="Massaro I."/>
            <person name="Sinha N.R."/>
            <person name="Poethig S."/>
            <person name="Leichty A.R."/>
        </authorList>
    </citation>
    <scope>NUCLEOTIDE SEQUENCE</scope>
    <source>
        <strain evidence="7">Acra3RX</strain>
        <tissue evidence="7">Leaf</tissue>
    </source>
</reference>
<evidence type="ECO:0000256" key="3">
    <source>
        <dbReference type="ARBA" id="ARBA00022692"/>
    </source>
</evidence>
<sequence>MEFLSFAVAAGGFILIGAHEAYNASISNSTSAHIPSPLNSTTACSKSNSQIKKAPASSSLSFLFVSVFSFFVIVNSLVSLLDAQISRDPVGSALQLQVFAVALIFLLYSVLGLMVHASNSFYLPSSFLGLVGAFAFVEEFLLFYLQRKDPSGIENRYYDLLLVPIAVCVLSTVFEFHSPTSDMPRLARGFGLILQGTWFLQMGLSFFTSWMAHGCFLRQVSRGNYTLLCKGHPEFHRGRAIATLQFNCHLAFLVVLFVGFFSTVSWKNGIPVDSAQYRPIGAEMQSFQNPAQFALDSDDDGVEEIKEDNSEMQKSVVVESSMNGFSSHH</sequence>
<feature type="transmembrane region" description="Helical" evidence="6">
    <location>
        <begin position="157"/>
        <end position="178"/>
    </location>
</feature>
<dbReference type="EMBL" id="JAWXYG010000002">
    <property type="protein sequence ID" value="KAK4282471.1"/>
    <property type="molecule type" value="Genomic_DNA"/>
</dbReference>
<feature type="transmembrane region" description="Helical" evidence="6">
    <location>
        <begin position="93"/>
        <end position="115"/>
    </location>
</feature>